<feature type="domain" description="Major facilitator superfamily (MFS) profile" evidence="7">
    <location>
        <begin position="73"/>
        <end position="493"/>
    </location>
</feature>
<name>A0ABP0BPT4_9PEZI</name>
<dbReference type="InterPro" id="IPR020846">
    <property type="entry name" value="MFS_dom"/>
</dbReference>
<keyword evidence="4 6" id="KW-1133">Transmembrane helix</keyword>
<comment type="caution">
    <text evidence="8">The sequence shown here is derived from an EMBL/GenBank/DDBJ whole genome shotgun (WGS) entry which is preliminary data.</text>
</comment>
<feature type="transmembrane region" description="Helical" evidence="6">
    <location>
        <begin position="471"/>
        <end position="492"/>
    </location>
</feature>
<evidence type="ECO:0000313" key="8">
    <source>
        <dbReference type="EMBL" id="CAK7221650.1"/>
    </source>
</evidence>
<dbReference type="InterPro" id="IPR036259">
    <property type="entry name" value="MFS_trans_sf"/>
</dbReference>
<feature type="transmembrane region" description="Helical" evidence="6">
    <location>
        <begin position="161"/>
        <end position="187"/>
    </location>
</feature>
<protein>
    <recommendedName>
        <fullName evidence="7">Major facilitator superfamily (MFS) profile domain-containing protein</fullName>
    </recommendedName>
</protein>
<evidence type="ECO:0000256" key="6">
    <source>
        <dbReference type="SAM" id="Phobius"/>
    </source>
</evidence>
<comment type="subcellular location">
    <subcellularLocation>
        <location evidence="1">Membrane</location>
        <topology evidence="1">Multi-pass membrane protein</topology>
    </subcellularLocation>
</comment>
<feature type="transmembrane region" description="Helical" evidence="6">
    <location>
        <begin position="233"/>
        <end position="255"/>
    </location>
</feature>
<dbReference type="Pfam" id="PF07690">
    <property type="entry name" value="MFS_1"/>
    <property type="match status" value="1"/>
</dbReference>
<keyword evidence="9" id="KW-1185">Reference proteome</keyword>
<keyword evidence="3 6" id="KW-0812">Transmembrane</keyword>
<dbReference type="Gene3D" id="1.20.1250.20">
    <property type="entry name" value="MFS general substrate transporter like domains"/>
    <property type="match status" value="2"/>
</dbReference>
<gene>
    <name evidence="8" type="ORF">SEUCBS140593_004637</name>
</gene>
<dbReference type="PANTHER" id="PTHR43791:SF38">
    <property type="entry name" value="MAJOR FACILITATOR SUPERFAMILY (MFS) PROFILE DOMAIN-CONTAINING PROTEIN"/>
    <property type="match status" value="1"/>
</dbReference>
<dbReference type="Proteomes" id="UP001642482">
    <property type="component" value="Unassembled WGS sequence"/>
</dbReference>
<feature type="transmembrane region" description="Helical" evidence="6">
    <location>
        <begin position="438"/>
        <end position="459"/>
    </location>
</feature>
<organism evidence="8 9">
    <name type="scientific">Sporothrix eucalyptigena</name>
    <dbReference type="NCBI Taxonomy" id="1812306"/>
    <lineage>
        <taxon>Eukaryota</taxon>
        <taxon>Fungi</taxon>
        <taxon>Dikarya</taxon>
        <taxon>Ascomycota</taxon>
        <taxon>Pezizomycotina</taxon>
        <taxon>Sordariomycetes</taxon>
        <taxon>Sordariomycetidae</taxon>
        <taxon>Ophiostomatales</taxon>
        <taxon>Ophiostomataceae</taxon>
        <taxon>Sporothrix</taxon>
    </lineage>
</organism>
<dbReference type="InterPro" id="IPR011701">
    <property type="entry name" value="MFS"/>
</dbReference>
<evidence type="ECO:0000256" key="5">
    <source>
        <dbReference type="ARBA" id="ARBA00023136"/>
    </source>
</evidence>
<evidence type="ECO:0000256" key="1">
    <source>
        <dbReference type="ARBA" id="ARBA00004141"/>
    </source>
</evidence>
<sequence length="511" mass="57122">MGAVKATDTKAVANVDNSSVTDGDIMEGEIVDANHVFVSKVDVETGDLTSAVNSYVPDTKAENKLVRRVDFMVMPMLWIMCVMCYVDRNNIGNAAAAGMDADLKLTDKNYSMLISIFFVGYIIWEIPSNLLISRLRPSLYLPGMMVAWGAMVAGMSQLKNYHSILICRFFLGIIECGFFPGVLYFLTCWYKKNEVGKRFCVFYTALCFSGAASGLIAGAVMTGLDGKHGMAGWRWLFLIEGVLTVGVTIFALFVIPDYPHSSRRLSEEERTLAVVRIIVDQQETTARINSMMRRDRKLLSPWECVKATAADLRTYFFIVLYMTQNGSGTVSYFIPTVLKHMGYSGTSEQWMTVPIWAIATVFLLVFSYTADRFEDRRWHVTAGLFLAFIGAIVNIAAKDYMKVRYVFLCFYISGLYMTLPLMLNWASEVMAMPPEKRAVVIAGINSIGCFSSIYGSYLWPSIDAPDYSMGFITVATFVGVGTLLAAFLPTIFRHLPRFPTKAEKDLGLETY</sequence>
<feature type="transmembrane region" description="Helical" evidence="6">
    <location>
        <begin position="380"/>
        <end position="397"/>
    </location>
</feature>
<dbReference type="EMBL" id="CAWUHD010000041">
    <property type="protein sequence ID" value="CAK7221650.1"/>
    <property type="molecule type" value="Genomic_DNA"/>
</dbReference>
<feature type="transmembrane region" description="Helical" evidence="6">
    <location>
        <begin position="199"/>
        <end position="221"/>
    </location>
</feature>
<proteinExistence type="predicted"/>
<reference evidence="8 9" key="1">
    <citation type="submission" date="2024-01" db="EMBL/GenBank/DDBJ databases">
        <authorList>
            <person name="Allen C."/>
            <person name="Tagirdzhanova G."/>
        </authorList>
    </citation>
    <scope>NUCLEOTIDE SEQUENCE [LARGE SCALE GENOMIC DNA]</scope>
</reference>
<dbReference type="PANTHER" id="PTHR43791">
    <property type="entry name" value="PERMEASE-RELATED"/>
    <property type="match status" value="1"/>
</dbReference>
<evidence type="ECO:0000256" key="2">
    <source>
        <dbReference type="ARBA" id="ARBA00022448"/>
    </source>
</evidence>
<accession>A0ABP0BPT4</accession>
<feature type="transmembrane region" description="Helical" evidence="6">
    <location>
        <begin position="108"/>
        <end position="126"/>
    </location>
</feature>
<evidence type="ECO:0000256" key="3">
    <source>
        <dbReference type="ARBA" id="ARBA00022692"/>
    </source>
</evidence>
<evidence type="ECO:0000256" key="4">
    <source>
        <dbReference type="ARBA" id="ARBA00022989"/>
    </source>
</evidence>
<feature type="transmembrane region" description="Helical" evidence="6">
    <location>
        <begin position="350"/>
        <end position="368"/>
    </location>
</feature>
<feature type="transmembrane region" description="Helical" evidence="6">
    <location>
        <begin position="315"/>
        <end position="338"/>
    </location>
</feature>
<feature type="transmembrane region" description="Helical" evidence="6">
    <location>
        <begin position="69"/>
        <end position="88"/>
    </location>
</feature>
<dbReference type="SUPFAM" id="SSF103473">
    <property type="entry name" value="MFS general substrate transporter"/>
    <property type="match status" value="1"/>
</dbReference>
<evidence type="ECO:0000259" key="7">
    <source>
        <dbReference type="PROSITE" id="PS50850"/>
    </source>
</evidence>
<dbReference type="PROSITE" id="PS50850">
    <property type="entry name" value="MFS"/>
    <property type="match status" value="1"/>
</dbReference>
<feature type="transmembrane region" description="Helical" evidence="6">
    <location>
        <begin position="138"/>
        <end position="155"/>
    </location>
</feature>
<keyword evidence="2" id="KW-0813">Transport</keyword>
<keyword evidence="5 6" id="KW-0472">Membrane</keyword>
<evidence type="ECO:0000313" key="9">
    <source>
        <dbReference type="Proteomes" id="UP001642482"/>
    </source>
</evidence>
<feature type="transmembrane region" description="Helical" evidence="6">
    <location>
        <begin position="403"/>
        <end position="426"/>
    </location>
</feature>